<sequence>VVEGRVLLILGSGAGVENHKLALTSYIETERPLVVALNTGSVIVDELIDLRVASHPVRLLSNAPDHLKLPQPLVAPESALPEAVRTSLEGKEIWDYGLGVAQGEFRFAEKYCVIPSSMTVAYALALGASGRASRIELAGFDGYATGDPRNYEVDEFLIKFQEVPLTPEIVAVTPTRYSVSTRSVYSVI</sequence>
<organism evidence="1">
    <name type="scientific">marine metagenome</name>
    <dbReference type="NCBI Taxonomy" id="408172"/>
    <lineage>
        <taxon>unclassified sequences</taxon>
        <taxon>metagenomes</taxon>
        <taxon>ecological metagenomes</taxon>
    </lineage>
</organism>
<proteinExistence type="predicted"/>
<gene>
    <name evidence="1" type="ORF">METZ01_LOCUS192334</name>
</gene>
<protein>
    <submittedName>
        <fullName evidence="1">Uncharacterized protein</fullName>
    </submittedName>
</protein>
<evidence type="ECO:0000313" key="1">
    <source>
        <dbReference type="EMBL" id="SVB39480.1"/>
    </source>
</evidence>
<dbReference type="EMBL" id="UINC01040089">
    <property type="protein sequence ID" value="SVB39480.1"/>
    <property type="molecule type" value="Genomic_DNA"/>
</dbReference>
<dbReference type="AlphaFoldDB" id="A0A382DLZ4"/>
<accession>A0A382DLZ4</accession>
<reference evidence="1" key="1">
    <citation type="submission" date="2018-05" db="EMBL/GenBank/DDBJ databases">
        <authorList>
            <person name="Lanie J.A."/>
            <person name="Ng W.-L."/>
            <person name="Kazmierczak K.M."/>
            <person name="Andrzejewski T.M."/>
            <person name="Davidsen T.M."/>
            <person name="Wayne K.J."/>
            <person name="Tettelin H."/>
            <person name="Glass J.I."/>
            <person name="Rusch D."/>
            <person name="Podicherti R."/>
            <person name="Tsui H.-C.T."/>
            <person name="Winkler M.E."/>
        </authorList>
    </citation>
    <scope>NUCLEOTIDE SEQUENCE</scope>
</reference>
<feature type="non-terminal residue" evidence="1">
    <location>
        <position position="1"/>
    </location>
</feature>
<name>A0A382DLZ4_9ZZZZ</name>